<gene>
    <name evidence="2" type="ORF">CNQ75_15955</name>
</gene>
<name>A0A2I5HK71_SALDZ</name>
<proteinExistence type="predicted"/>
<protein>
    <submittedName>
        <fullName evidence="2">Uncharacterized protein</fullName>
    </submittedName>
</protein>
<dbReference type="RefSeq" id="WP_100212463.1">
    <property type="nucleotide sequence ID" value="NZ_CP023345.1"/>
</dbReference>
<evidence type="ECO:0000313" key="2">
    <source>
        <dbReference type="EMBL" id="ATW55882.1"/>
    </source>
</evidence>
<evidence type="ECO:0000256" key="1">
    <source>
        <dbReference type="SAM" id="MobiDB-lite"/>
    </source>
</evidence>
<evidence type="ECO:0000313" key="3">
    <source>
        <dbReference type="Proteomes" id="UP000230639"/>
    </source>
</evidence>
<dbReference type="Proteomes" id="UP000230639">
    <property type="component" value="Chromosome"/>
</dbReference>
<reference evidence="2 3" key="1">
    <citation type="submission" date="2017-09" db="EMBL/GenBank/DDBJ databases">
        <title>Complete genome of Salmonella enterica subsp. diarizonae isolated from stool of a patient with bacterial enteropathy.</title>
        <authorList>
            <person name="Zhou J."/>
            <person name="Chen Q."/>
            <person name="Guo L."/>
            <person name="Fan J."/>
        </authorList>
    </citation>
    <scope>NUCLEOTIDE SEQUENCE [LARGE SCALE GENOMIC DNA]</scope>
    <source>
        <strain evidence="2 3">HZS154</strain>
    </source>
</reference>
<dbReference type="AlphaFoldDB" id="A0A2I5HK71"/>
<feature type="compositionally biased region" description="Polar residues" evidence="1">
    <location>
        <begin position="1"/>
        <end position="19"/>
    </location>
</feature>
<organism evidence="2 3">
    <name type="scientific">Salmonella diarizonae</name>
    <dbReference type="NCBI Taxonomy" id="59204"/>
    <lineage>
        <taxon>Bacteria</taxon>
        <taxon>Pseudomonadati</taxon>
        <taxon>Pseudomonadota</taxon>
        <taxon>Gammaproteobacteria</taxon>
        <taxon>Enterobacterales</taxon>
        <taxon>Enterobacteriaceae</taxon>
        <taxon>Salmonella</taxon>
    </lineage>
</organism>
<accession>A0A2I5HK71</accession>
<sequence>MPNTQLNTSVSTMSPSTYSTRDDRSDNHKNGCFHKFSIRLRRNPEKSLNDLNYSLSLCEQTFSITLYMGYKYKTIEACRDELIREKIKAFGVTKDHPYVYNREAETKFLIALVNKNASRLEAGKFHSLQDTIKATNMFGKAVDKKRIQYREYQLMRDRRQNYFRNQPIDYKLQIEVMVNEYYKRYQEQSAARNQ</sequence>
<feature type="region of interest" description="Disordered" evidence="1">
    <location>
        <begin position="1"/>
        <end position="26"/>
    </location>
</feature>
<dbReference type="EMBL" id="CP023345">
    <property type="protein sequence ID" value="ATW55882.1"/>
    <property type="molecule type" value="Genomic_DNA"/>
</dbReference>